<accession>A0A7C3N804</accession>
<organism evidence="2">
    <name type="scientific">candidate division WOR-3 bacterium</name>
    <dbReference type="NCBI Taxonomy" id="2052148"/>
    <lineage>
        <taxon>Bacteria</taxon>
        <taxon>Bacteria division WOR-3</taxon>
    </lineage>
</organism>
<proteinExistence type="predicted"/>
<feature type="transmembrane region" description="Helical" evidence="1">
    <location>
        <begin position="151"/>
        <end position="170"/>
    </location>
</feature>
<name>A0A7C3N804_UNCW3</name>
<keyword evidence="1" id="KW-1133">Transmembrane helix</keyword>
<protein>
    <recommendedName>
        <fullName evidence="3">DUF5683 domain-containing protein</fullName>
    </recommendedName>
</protein>
<gene>
    <name evidence="2" type="ORF">ENS15_00110</name>
</gene>
<evidence type="ECO:0000313" key="2">
    <source>
        <dbReference type="EMBL" id="HFK23045.1"/>
    </source>
</evidence>
<keyword evidence="1" id="KW-0812">Transmembrane</keyword>
<evidence type="ECO:0008006" key="3">
    <source>
        <dbReference type="Google" id="ProtNLM"/>
    </source>
</evidence>
<dbReference type="AlphaFoldDB" id="A0A7C3N804"/>
<comment type="caution">
    <text evidence="2">The sequence shown here is derived from an EMBL/GenBank/DDBJ whole genome shotgun (WGS) entry which is preliminary data.</text>
</comment>
<dbReference type="EMBL" id="DSTT01000001">
    <property type="protein sequence ID" value="HFK23045.1"/>
    <property type="molecule type" value="Genomic_DNA"/>
</dbReference>
<keyword evidence="1" id="KW-0472">Membrane</keyword>
<reference evidence="2" key="1">
    <citation type="journal article" date="2020" name="mSystems">
        <title>Genome- and Community-Level Interaction Insights into Carbon Utilization and Element Cycling Functions of Hydrothermarchaeota in Hydrothermal Sediment.</title>
        <authorList>
            <person name="Zhou Z."/>
            <person name="Liu Y."/>
            <person name="Xu W."/>
            <person name="Pan J."/>
            <person name="Luo Z.H."/>
            <person name="Li M."/>
        </authorList>
    </citation>
    <scope>NUCLEOTIDE SEQUENCE [LARGE SCALE GENOMIC DNA]</scope>
    <source>
        <strain evidence="2">SpSt-464</strain>
    </source>
</reference>
<sequence length="221" mass="25787">MIFLFPFFLFATSINDIIIFYETGEYEKVVSEGEKMLKDFKDQMSKDDLINLQTYIAFSYIAIGDTINGQNYFENILTLDNNYALNEEFVSPKIVQVFLKAKERINFLIKETPSYYKIESNINVDRKNLLIKSALFPGWGQSTLGEKNKSVVLGSIFLSSLIGSVTSYVFTLNMREMYLKSSNEEDAIKNYNIYNNWSKVNRFFVDVTFSIYLFNIFDIIW</sequence>
<evidence type="ECO:0000256" key="1">
    <source>
        <dbReference type="SAM" id="Phobius"/>
    </source>
</evidence>